<evidence type="ECO:0000313" key="2">
    <source>
        <dbReference type="Proteomes" id="UP001237642"/>
    </source>
</evidence>
<accession>A0AAD8MJQ1</accession>
<evidence type="ECO:0000313" key="1">
    <source>
        <dbReference type="EMBL" id="KAK1378600.1"/>
    </source>
</evidence>
<protein>
    <submittedName>
        <fullName evidence="1">DUF4219 domain-containing protein</fullName>
    </submittedName>
</protein>
<reference evidence="1" key="1">
    <citation type="submission" date="2023-02" db="EMBL/GenBank/DDBJ databases">
        <title>Genome of toxic invasive species Heracleum sosnowskyi carries increased number of genes despite the absence of recent whole-genome duplications.</title>
        <authorList>
            <person name="Schelkunov M."/>
            <person name="Shtratnikova V."/>
            <person name="Makarenko M."/>
            <person name="Klepikova A."/>
            <person name="Omelchenko D."/>
            <person name="Novikova G."/>
            <person name="Obukhova E."/>
            <person name="Bogdanov V."/>
            <person name="Penin A."/>
            <person name="Logacheva M."/>
        </authorList>
    </citation>
    <scope>NUCLEOTIDE SEQUENCE</scope>
    <source>
        <strain evidence="1">Hsosn_3</strain>
        <tissue evidence="1">Leaf</tissue>
    </source>
</reference>
<dbReference type="Pfam" id="PF14223">
    <property type="entry name" value="Retrotran_gag_2"/>
    <property type="match status" value="1"/>
</dbReference>
<dbReference type="PANTHER" id="PTHR35317">
    <property type="entry name" value="OS04G0629600 PROTEIN"/>
    <property type="match status" value="1"/>
</dbReference>
<gene>
    <name evidence="1" type="ORF">POM88_025344</name>
</gene>
<dbReference type="EMBL" id="JAUIZM010000006">
    <property type="protein sequence ID" value="KAK1378600.1"/>
    <property type="molecule type" value="Genomic_DNA"/>
</dbReference>
<dbReference type="Proteomes" id="UP001237642">
    <property type="component" value="Unassembled WGS sequence"/>
</dbReference>
<sequence length="245" mass="27998">MTTPETNRSKENTVSLSYPMLTKVNYTAWSLKMKVFMQAHGVWEAIEPKDPKETVEERTDKLVLAAIYQGIPKDPLSLAENKSAKEAWDAIKAVCLGPDKVKKARAQTLKGEFESLNMKETEQLDELYMKLNGLVTNIRALGEKVEETYVVKKMLRAIPSKFLQIASTIEQFGNLEIMSVEEVIGSLKAHEERLRGQTEVNERKLLLTKEEWRKRECIEGHILLTQKEWLNRTNRDGARSSGEMS</sequence>
<proteinExistence type="predicted"/>
<keyword evidence="2" id="KW-1185">Reference proteome</keyword>
<dbReference type="AlphaFoldDB" id="A0AAD8MJQ1"/>
<dbReference type="PANTHER" id="PTHR35317:SF38">
    <property type="entry name" value="RNA-DIRECTED DNA POLYMERASE"/>
    <property type="match status" value="1"/>
</dbReference>
<comment type="caution">
    <text evidence="1">The sequence shown here is derived from an EMBL/GenBank/DDBJ whole genome shotgun (WGS) entry which is preliminary data.</text>
</comment>
<organism evidence="1 2">
    <name type="scientific">Heracleum sosnowskyi</name>
    <dbReference type="NCBI Taxonomy" id="360622"/>
    <lineage>
        <taxon>Eukaryota</taxon>
        <taxon>Viridiplantae</taxon>
        <taxon>Streptophyta</taxon>
        <taxon>Embryophyta</taxon>
        <taxon>Tracheophyta</taxon>
        <taxon>Spermatophyta</taxon>
        <taxon>Magnoliopsida</taxon>
        <taxon>eudicotyledons</taxon>
        <taxon>Gunneridae</taxon>
        <taxon>Pentapetalae</taxon>
        <taxon>asterids</taxon>
        <taxon>campanulids</taxon>
        <taxon>Apiales</taxon>
        <taxon>Apiaceae</taxon>
        <taxon>Apioideae</taxon>
        <taxon>apioid superclade</taxon>
        <taxon>Tordylieae</taxon>
        <taxon>Tordyliinae</taxon>
        <taxon>Heracleum</taxon>
    </lineage>
</organism>
<name>A0AAD8MJQ1_9APIA</name>
<reference evidence="1" key="2">
    <citation type="submission" date="2023-05" db="EMBL/GenBank/DDBJ databases">
        <authorList>
            <person name="Schelkunov M.I."/>
        </authorList>
    </citation>
    <scope>NUCLEOTIDE SEQUENCE</scope>
    <source>
        <strain evidence="1">Hsosn_3</strain>
        <tissue evidence="1">Leaf</tissue>
    </source>
</reference>